<comment type="caution">
    <text evidence="1">The sequence shown here is derived from an EMBL/GenBank/DDBJ whole genome shotgun (WGS) entry which is preliminary data.</text>
</comment>
<protein>
    <submittedName>
        <fullName evidence="1">Uncharacterized protein</fullName>
    </submittedName>
</protein>
<dbReference type="EMBL" id="VSWC01000157">
    <property type="protein sequence ID" value="KAA1075272.1"/>
    <property type="molecule type" value="Genomic_DNA"/>
</dbReference>
<dbReference type="AlphaFoldDB" id="A0A5B0MF86"/>
<dbReference type="Proteomes" id="UP000324748">
    <property type="component" value="Unassembled WGS sequence"/>
</dbReference>
<sequence>MGLKSVRYSDSQQCQYRLNEFLNATTIDSELFIGKTHPLFIVSFFDRTGKTTIALDSLHSKLNEQSSAKQNWSLQCL</sequence>
<accession>A0A5B0MF86</accession>
<reference evidence="1 2" key="1">
    <citation type="submission" date="2019-05" db="EMBL/GenBank/DDBJ databases">
        <title>Emergence of the Ug99 lineage of the wheat stem rust pathogen through somatic hybridization.</title>
        <authorList>
            <person name="Li F."/>
            <person name="Upadhyaya N.M."/>
            <person name="Sperschneider J."/>
            <person name="Matny O."/>
            <person name="Nguyen-Phuc H."/>
            <person name="Mago R."/>
            <person name="Raley C."/>
            <person name="Miller M.E."/>
            <person name="Silverstein K.A.T."/>
            <person name="Henningsen E."/>
            <person name="Hirsch C.D."/>
            <person name="Visser B."/>
            <person name="Pretorius Z.A."/>
            <person name="Steffenson B.J."/>
            <person name="Schwessinger B."/>
            <person name="Dodds P.N."/>
            <person name="Figueroa M."/>
        </authorList>
    </citation>
    <scope>NUCLEOTIDE SEQUENCE [LARGE SCALE GENOMIC DNA]</scope>
    <source>
        <strain evidence="1">21-0</strain>
    </source>
</reference>
<name>A0A5B0MF86_PUCGR</name>
<evidence type="ECO:0000313" key="1">
    <source>
        <dbReference type="EMBL" id="KAA1075272.1"/>
    </source>
</evidence>
<keyword evidence="2" id="KW-1185">Reference proteome</keyword>
<evidence type="ECO:0000313" key="2">
    <source>
        <dbReference type="Proteomes" id="UP000324748"/>
    </source>
</evidence>
<organism evidence="1 2">
    <name type="scientific">Puccinia graminis f. sp. tritici</name>
    <dbReference type="NCBI Taxonomy" id="56615"/>
    <lineage>
        <taxon>Eukaryota</taxon>
        <taxon>Fungi</taxon>
        <taxon>Dikarya</taxon>
        <taxon>Basidiomycota</taxon>
        <taxon>Pucciniomycotina</taxon>
        <taxon>Pucciniomycetes</taxon>
        <taxon>Pucciniales</taxon>
        <taxon>Pucciniaceae</taxon>
        <taxon>Puccinia</taxon>
    </lineage>
</organism>
<proteinExistence type="predicted"/>
<gene>
    <name evidence="1" type="ORF">PGT21_032601</name>
</gene>